<sequence>MPGLPTPPRIALLIRAHLSIKREILENIGQWVAHTRSWELEYLDDAIDARQWAVSESVSGIIAWPDSDENISFLSRCGRPVVTLGSLTGTLRPRIRFDNQAIGALAAEHFLQRGLRHFAFYGERMNYSYCTERLKGFSQRLKAEGFTPAVFSMQHDSQSLKNVLDQASGWLRDLPKPIGILADRDASGTHLLAMCQHAGIRVPDMVAVCGVGGDRILCRLGTPSLSSVQLPGKQIAECAIDLMSRMLNGDKVEPTTTLDEFRMIERASTNMFAEDDPVVHKALSHIRDHYHETATTDAIARACGVSRRVLERRFKNATARTVQNEVLRVRVMRAKDLLLDSEYSVAQIADLCGFTEPQRLSEAFRRHFGRSPSQIRTGKRPS</sequence>
<dbReference type="InterPro" id="IPR018060">
    <property type="entry name" value="HTH_AraC"/>
</dbReference>
<dbReference type="RefSeq" id="WP_185676407.1">
    <property type="nucleotide sequence ID" value="NZ_JACHVB010000042.1"/>
</dbReference>
<keyword evidence="6" id="KW-1185">Reference proteome</keyword>
<dbReference type="Gene3D" id="3.40.50.2300">
    <property type="match status" value="2"/>
</dbReference>
<dbReference type="EMBL" id="JACHVB010000042">
    <property type="protein sequence ID" value="MBC2595451.1"/>
    <property type="molecule type" value="Genomic_DNA"/>
</dbReference>
<keyword evidence="1" id="KW-0805">Transcription regulation</keyword>
<dbReference type="Proteomes" id="UP000546464">
    <property type="component" value="Unassembled WGS sequence"/>
</dbReference>
<dbReference type="Pfam" id="PF12833">
    <property type="entry name" value="HTH_18"/>
    <property type="match status" value="1"/>
</dbReference>
<proteinExistence type="predicted"/>
<dbReference type="GO" id="GO:0000976">
    <property type="term" value="F:transcription cis-regulatory region binding"/>
    <property type="evidence" value="ECO:0007669"/>
    <property type="project" value="TreeGrafter"/>
</dbReference>
<dbReference type="PANTHER" id="PTHR30146:SF24">
    <property type="entry name" value="XYLOSE OPERON REGULATORY PROTEIN"/>
    <property type="match status" value="1"/>
</dbReference>
<dbReference type="PROSITE" id="PS01124">
    <property type="entry name" value="HTH_ARAC_FAMILY_2"/>
    <property type="match status" value="1"/>
</dbReference>
<dbReference type="GO" id="GO:0003700">
    <property type="term" value="F:DNA-binding transcription factor activity"/>
    <property type="evidence" value="ECO:0007669"/>
    <property type="project" value="InterPro"/>
</dbReference>
<dbReference type="InterPro" id="IPR028082">
    <property type="entry name" value="Peripla_BP_I"/>
</dbReference>
<dbReference type="AlphaFoldDB" id="A0A842HJW4"/>
<name>A0A842HJW4_9BACT</name>
<reference evidence="5 6" key="1">
    <citation type="submission" date="2020-07" db="EMBL/GenBank/DDBJ databases">
        <authorList>
            <person name="Feng X."/>
        </authorList>
    </citation>
    <scope>NUCLEOTIDE SEQUENCE [LARGE SCALE GENOMIC DNA]</scope>
    <source>
        <strain evidence="5 6">JCM31066</strain>
    </source>
</reference>
<evidence type="ECO:0000256" key="3">
    <source>
        <dbReference type="ARBA" id="ARBA00023163"/>
    </source>
</evidence>
<evidence type="ECO:0000256" key="2">
    <source>
        <dbReference type="ARBA" id="ARBA00023125"/>
    </source>
</evidence>
<gene>
    <name evidence="5" type="ORF">H5P28_14385</name>
</gene>
<organism evidence="5 6">
    <name type="scientific">Ruficoccus amylovorans</name>
    <dbReference type="NCBI Taxonomy" id="1804625"/>
    <lineage>
        <taxon>Bacteria</taxon>
        <taxon>Pseudomonadati</taxon>
        <taxon>Verrucomicrobiota</taxon>
        <taxon>Opitutia</taxon>
        <taxon>Puniceicoccales</taxon>
        <taxon>Cerasicoccaceae</taxon>
        <taxon>Ruficoccus</taxon>
    </lineage>
</organism>
<dbReference type="SUPFAM" id="SSF53822">
    <property type="entry name" value="Periplasmic binding protein-like I"/>
    <property type="match status" value="1"/>
</dbReference>
<dbReference type="InterPro" id="IPR046335">
    <property type="entry name" value="LacI/GalR-like_sensor"/>
</dbReference>
<accession>A0A842HJW4</accession>
<feature type="domain" description="HTH araC/xylS-type" evidence="4">
    <location>
        <begin position="280"/>
        <end position="378"/>
    </location>
</feature>
<evidence type="ECO:0000313" key="5">
    <source>
        <dbReference type="EMBL" id="MBC2595451.1"/>
    </source>
</evidence>
<dbReference type="InterPro" id="IPR018062">
    <property type="entry name" value="HTH_AraC-typ_CS"/>
</dbReference>
<dbReference type="SMART" id="SM00342">
    <property type="entry name" value="HTH_ARAC"/>
    <property type="match status" value="1"/>
</dbReference>
<dbReference type="InterPro" id="IPR009057">
    <property type="entry name" value="Homeodomain-like_sf"/>
</dbReference>
<keyword evidence="3" id="KW-0804">Transcription</keyword>
<dbReference type="PROSITE" id="PS00041">
    <property type="entry name" value="HTH_ARAC_FAMILY_1"/>
    <property type="match status" value="1"/>
</dbReference>
<evidence type="ECO:0000256" key="1">
    <source>
        <dbReference type="ARBA" id="ARBA00023015"/>
    </source>
</evidence>
<evidence type="ECO:0000259" key="4">
    <source>
        <dbReference type="PROSITE" id="PS01124"/>
    </source>
</evidence>
<dbReference type="SUPFAM" id="SSF46689">
    <property type="entry name" value="Homeodomain-like"/>
    <property type="match status" value="2"/>
</dbReference>
<protein>
    <submittedName>
        <fullName evidence="5">Substrate-binding domain-containing protein</fullName>
    </submittedName>
</protein>
<comment type="caution">
    <text evidence="5">The sequence shown here is derived from an EMBL/GenBank/DDBJ whole genome shotgun (WGS) entry which is preliminary data.</text>
</comment>
<evidence type="ECO:0000313" key="6">
    <source>
        <dbReference type="Proteomes" id="UP000546464"/>
    </source>
</evidence>
<dbReference type="Gene3D" id="1.10.10.60">
    <property type="entry name" value="Homeodomain-like"/>
    <property type="match status" value="1"/>
</dbReference>
<dbReference type="PANTHER" id="PTHR30146">
    <property type="entry name" value="LACI-RELATED TRANSCRIPTIONAL REPRESSOR"/>
    <property type="match status" value="1"/>
</dbReference>
<keyword evidence="2" id="KW-0238">DNA-binding</keyword>
<dbReference type="Pfam" id="PF13377">
    <property type="entry name" value="Peripla_BP_3"/>
    <property type="match status" value="1"/>
</dbReference>